<dbReference type="GO" id="GO:0016853">
    <property type="term" value="F:isomerase activity"/>
    <property type="evidence" value="ECO:0007669"/>
    <property type="project" value="UniProtKB-KW"/>
</dbReference>
<dbReference type="RefSeq" id="WP_052697049.1">
    <property type="nucleotide sequence ID" value="NZ_JBHSZS010000006.1"/>
</dbReference>
<comment type="function">
    <text evidence="1">Catalyzes the conversion of a range of fructosamine 6-phosphates to glucose 6-phosphate and a free amino acid.</text>
</comment>
<dbReference type="PANTHER" id="PTHR10937">
    <property type="entry name" value="GLUCOSAMINE--FRUCTOSE-6-PHOSPHATE AMINOTRANSFERASE, ISOMERIZING"/>
    <property type="match status" value="1"/>
</dbReference>
<evidence type="ECO:0000256" key="1">
    <source>
        <dbReference type="PIRNR" id="PIRNR009290"/>
    </source>
</evidence>
<comment type="caution">
    <text evidence="3">The sequence shown here is derived from an EMBL/GenBank/DDBJ whole genome shotgun (WGS) entry which is preliminary data.</text>
</comment>
<gene>
    <name evidence="3" type="ORF">JF76_04110</name>
</gene>
<evidence type="ECO:0000313" key="3">
    <source>
        <dbReference type="EMBL" id="KJY58094.1"/>
    </source>
</evidence>
<dbReference type="InterPro" id="IPR046348">
    <property type="entry name" value="SIS_dom_sf"/>
</dbReference>
<dbReference type="GO" id="GO:0097367">
    <property type="term" value="F:carbohydrate derivative binding"/>
    <property type="evidence" value="ECO:0007669"/>
    <property type="project" value="InterPro"/>
</dbReference>
<accession>A0A0F4LIM1</accession>
<dbReference type="PROSITE" id="PS51464">
    <property type="entry name" value="SIS"/>
    <property type="match status" value="1"/>
</dbReference>
<dbReference type="GO" id="GO:0006047">
    <property type="term" value="P:UDP-N-acetylglucosamine metabolic process"/>
    <property type="evidence" value="ECO:0007669"/>
    <property type="project" value="TreeGrafter"/>
</dbReference>
<dbReference type="EC" id="3.5.-.-" evidence="1"/>
<keyword evidence="3" id="KW-0413">Isomerase</keyword>
<dbReference type="GO" id="GO:0006002">
    <property type="term" value="P:fructose 6-phosphate metabolic process"/>
    <property type="evidence" value="ECO:0007669"/>
    <property type="project" value="TreeGrafter"/>
</dbReference>
<reference evidence="3 4" key="1">
    <citation type="submission" date="2014-12" db="EMBL/GenBank/DDBJ databases">
        <title>Comparative genomics of the lactic acid bacteria isolated from the honey bee gut.</title>
        <authorList>
            <person name="Ellegaard K.M."/>
            <person name="Tamarit D."/>
            <person name="Javelind E."/>
            <person name="Olofsson T."/>
            <person name="Andersson S.G."/>
            <person name="Vasquez A."/>
        </authorList>
    </citation>
    <scope>NUCLEOTIDE SEQUENCE [LARGE SCALE GENOMIC DNA]</scope>
    <source>
        <strain evidence="3 4">Biut2</strain>
    </source>
</reference>
<dbReference type="GO" id="GO:0016787">
    <property type="term" value="F:hydrolase activity"/>
    <property type="evidence" value="ECO:0007669"/>
    <property type="project" value="UniProtKB-KW"/>
</dbReference>
<dbReference type="EMBL" id="JXBY01000011">
    <property type="protein sequence ID" value="KJY58094.1"/>
    <property type="molecule type" value="Genomic_DNA"/>
</dbReference>
<dbReference type="InterPro" id="IPR001347">
    <property type="entry name" value="SIS_dom"/>
</dbReference>
<feature type="domain" description="SIS" evidence="2">
    <location>
        <begin position="29"/>
        <end position="163"/>
    </location>
</feature>
<dbReference type="STRING" id="1218493.JF76_04110"/>
<dbReference type="GO" id="GO:0006487">
    <property type="term" value="P:protein N-linked glycosylation"/>
    <property type="evidence" value="ECO:0007669"/>
    <property type="project" value="TreeGrafter"/>
</dbReference>
<protein>
    <recommendedName>
        <fullName evidence="1">Fructosamine deglycase</fullName>
        <ecNumber evidence="1">3.5.-.-</ecNumber>
    </recommendedName>
</protein>
<comment type="subunit">
    <text evidence="1">Homooctamer.</text>
</comment>
<evidence type="ECO:0000313" key="4">
    <source>
        <dbReference type="Proteomes" id="UP000033533"/>
    </source>
</evidence>
<keyword evidence="1" id="KW-0378">Hydrolase</keyword>
<dbReference type="PATRIC" id="fig|1218493.3.peg.438"/>
<dbReference type="Pfam" id="PF01380">
    <property type="entry name" value="SIS"/>
    <property type="match status" value="1"/>
</dbReference>
<keyword evidence="1" id="KW-0119">Carbohydrate metabolism</keyword>
<dbReference type="HOGENOM" id="CLU_012520_3_0_9"/>
<proteinExistence type="predicted"/>
<name>A0A0F4LIM1_9LACO</name>
<dbReference type="InterPro" id="IPR024713">
    <property type="entry name" value="Fructosamine_deglycase_FrlB"/>
</dbReference>
<dbReference type="OrthoDB" id="9782098at2"/>
<organism evidence="3 4">
    <name type="scientific">Lactobacillus kullabergensis</name>
    <dbReference type="NCBI Taxonomy" id="1218493"/>
    <lineage>
        <taxon>Bacteria</taxon>
        <taxon>Bacillati</taxon>
        <taxon>Bacillota</taxon>
        <taxon>Bacilli</taxon>
        <taxon>Lactobacillales</taxon>
        <taxon>Lactobacillaceae</taxon>
        <taxon>Lactobacillus</taxon>
    </lineage>
</organism>
<dbReference type="CDD" id="cd05710">
    <property type="entry name" value="SIS_1"/>
    <property type="match status" value="1"/>
</dbReference>
<sequence length="339" mass="39971">MTVMKDFDVKEYLQNGKDVYAQRENIEKLADKLSKKEYQNIVMIGIGGTWMEWYPVAEYLHHLSDFPVYLENAGELLVKKDINYLTNKSLVLTSSDSGDTKEIVAAVKYCNQKGIDVYGFTKNPESALGKLLKESINGSLAECENAYLMYFMLTLRIYQNWGYYKDYDRWADQMKQLYPNLLRFREEFEPRAQSIARKYYNAPLTMTVGSGMLWGETCMFSMCILEEMQWVRTRPVTSADFFHGPLELVDDTLPVYLIKGEDEYRALDERVERFLPKHTKSFEVFDTKDFVFEGIDDDFRQICSPMVITSLLTDRLASWYQQYTGHDLNFRRYYRQFDY</sequence>
<evidence type="ECO:0000259" key="2">
    <source>
        <dbReference type="PROSITE" id="PS51464"/>
    </source>
</evidence>
<dbReference type="PANTHER" id="PTHR10937:SF14">
    <property type="entry name" value="FRUCTOSELYSINE 6-PHOSPHATE DEGLYCASE"/>
    <property type="match status" value="1"/>
</dbReference>
<dbReference type="Proteomes" id="UP000033533">
    <property type="component" value="Unassembled WGS sequence"/>
</dbReference>
<dbReference type="SUPFAM" id="SSF53697">
    <property type="entry name" value="SIS domain"/>
    <property type="match status" value="1"/>
</dbReference>
<dbReference type="Gene3D" id="3.40.50.10490">
    <property type="entry name" value="Glucose-6-phosphate isomerase like protein, domain 1"/>
    <property type="match status" value="2"/>
</dbReference>
<dbReference type="GO" id="GO:0004360">
    <property type="term" value="F:glutamine-fructose-6-phosphate transaminase (isomerizing) activity"/>
    <property type="evidence" value="ECO:0007669"/>
    <property type="project" value="TreeGrafter"/>
</dbReference>
<dbReference type="InterPro" id="IPR035488">
    <property type="entry name" value="FrlB_SIS"/>
</dbReference>
<dbReference type="PIRSF" id="PIRSF009290">
    <property type="entry name" value="FrlB"/>
    <property type="match status" value="1"/>
</dbReference>
<dbReference type="AlphaFoldDB" id="A0A0F4LIM1"/>